<proteinExistence type="predicted"/>
<evidence type="ECO:0000256" key="8">
    <source>
        <dbReference type="ARBA" id="ARBA00023163"/>
    </source>
</evidence>
<keyword evidence="7" id="KW-0805">Transcription regulation</keyword>
<dbReference type="InterPro" id="IPR013083">
    <property type="entry name" value="Znf_RING/FYVE/PHD"/>
</dbReference>
<feature type="compositionally biased region" description="Low complexity" evidence="10">
    <location>
        <begin position="972"/>
        <end position="981"/>
    </location>
</feature>
<feature type="compositionally biased region" description="Low complexity" evidence="10">
    <location>
        <begin position="1024"/>
        <end position="1043"/>
    </location>
</feature>
<keyword evidence="3" id="KW-0808">Transferase</keyword>
<evidence type="ECO:0000256" key="2">
    <source>
        <dbReference type="ARBA" id="ARBA00012483"/>
    </source>
</evidence>
<dbReference type="EC" id="2.3.2.27" evidence="2"/>
<evidence type="ECO:0000256" key="10">
    <source>
        <dbReference type="SAM" id="MobiDB-lite"/>
    </source>
</evidence>
<dbReference type="GO" id="GO:0000209">
    <property type="term" value="P:protein polyubiquitination"/>
    <property type="evidence" value="ECO:0007669"/>
    <property type="project" value="TreeGrafter"/>
</dbReference>
<feature type="compositionally biased region" description="Low complexity" evidence="10">
    <location>
        <begin position="1748"/>
        <end position="1759"/>
    </location>
</feature>
<dbReference type="EMBL" id="JAUNZN010000009">
    <property type="protein sequence ID" value="KAK4815626.1"/>
    <property type="molecule type" value="Genomic_DNA"/>
</dbReference>
<feature type="region of interest" description="Disordered" evidence="10">
    <location>
        <begin position="968"/>
        <end position="1076"/>
    </location>
</feature>
<feature type="region of interest" description="Disordered" evidence="10">
    <location>
        <begin position="453"/>
        <end position="494"/>
    </location>
</feature>
<feature type="region of interest" description="Disordered" evidence="10">
    <location>
        <begin position="608"/>
        <end position="716"/>
    </location>
</feature>
<dbReference type="InterPro" id="IPR001841">
    <property type="entry name" value="Znf_RING"/>
</dbReference>
<evidence type="ECO:0000256" key="1">
    <source>
        <dbReference type="ARBA" id="ARBA00000900"/>
    </source>
</evidence>
<feature type="compositionally biased region" description="Low complexity" evidence="10">
    <location>
        <begin position="1384"/>
        <end position="1403"/>
    </location>
</feature>
<dbReference type="InterPro" id="IPR017907">
    <property type="entry name" value="Znf_RING_CS"/>
</dbReference>
<feature type="region of interest" description="Disordered" evidence="10">
    <location>
        <begin position="1328"/>
        <end position="1436"/>
    </location>
</feature>
<feature type="domain" description="RING-type" evidence="11">
    <location>
        <begin position="387"/>
        <end position="426"/>
    </location>
</feature>
<dbReference type="SMART" id="SM00184">
    <property type="entry name" value="RING"/>
    <property type="match status" value="4"/>
</dbReference>
<dbReference type="PROSITE" id="PS50089">
    <property type="entry name" value="ZF_RING_2"/>
    <property type="match status" value="4"/>
</dbReference>
<evidence type="ECO:0000256" key="4">
    <source>
        <dbReference type="ARBA" id="ARBA00022723"/>
    </source>
</evidence>
<accession>A0AAN7S0Y9</accession>
<feature type="compositionally biased region" description="Low complexity" evidence="10">
    <location>
        <begin position="664"/>
        <end position="683"/>
    </location>
</feature>
<feature type="region of interest" description="Disordered" evidence="10">
    <location>
        <begin position="1688"/>
        <end position="1812"/>
    </location>
</feature>
<feature type="compositionally biased region" description="Low complexity" evidence="10">
    <location>
        <begin position="612"/>
        <end position="621"/>
    </location>
</feature>
<protein>
    <recommendedName>
        <fullName evidence="2">RING-type E3 ubiquitin transferase</fullName>
        <ecNumber evidence="2">2.3.2.27</ecNumber>
    </recommendedName>
</protein>
<dbReference type="Gene3D" id="3.30.40.10">
    <property type="entry name" value="Zinc/RING finger domain, C3HC4 (zinc finger)"/>
    <property type="match status" value="4"/>
</dbReference>
<keyword evidence="4" id="KW-0479">Metal-binding</keyword>
<evidence type="ECO:0000259" key="11">
    <source>
        <dbReference type="PROSITE" id="PS50089"/>
    </source>
</evidence>
<evidence type="ECO:0000256" key="7">
    <source>
        <dbReference type="ARBA" id="ARBA00023015"/>
    </source>
</evidence>
<feature type="compositionally biased region" description="Low complexity" evidence="10">
    <location>
        <begin position="1332"/>
        <end position="1341"/>
    </location>
</feature>
<feature type="domain" description="RING-type" evidence="11">
    <location>
        <begin position="1107"/>
        <end position="1146"/>
    </location>
</feature>
<feature type="domain" description="RING-type" evidence="11">
    <location>
        <begin position="747"/>
        <end position="786"/>
    </location>
</feature>
<dbReference type="PANTHER" id="PTHR46077:SF1">
    <property type="entry name" value="TOP1 BINDING ARGININE_SERINE RICH PROTEIN, E3 UBIQUITIN LIGASE"/>
    <property type="match status" value="1"/>
</dbReference>
<reference evidence="12 13" key="1">
    <citation type="journal article" date="2023" name="J. Hered.">
        <title>Chromosome-level genome of the wood stork (Mycteria americana) provides insight into avian chromosome evolution.</title>
        <authorList>
            <person name="Flamio R. Jr."/>
            <person name="Ramstad K.M."/>
        </authorList>
    </citation>
    <scope>NUCLEOTIDE SEQUENCE [LARGE SCALE GENOMIC DNA]</scope>
    <source>
        <strain evidence="12">JAX WOST 10</strain>
    </source>
</reference>
<dbReference type="PANTHER" id="PTHR46077">
    <property type="entry name" value="E3 UBIQUITIN-PROTEIN LIGASE TOPORS"/>
    <property type="match status" value="1"/>
</dbReference>
<feature type="region of interest" description="Disordered" evidence="10">
    <location>
        <begin position="813"/>
        <end position="854"/>
    </location>
</feature>
<evidence type="ECO:0000256" key="6">
    <source>
        <dbReference type="ARBA" id="ARBA00022833"/>
    </source>
</evidence>
<evidence type="ECO:0000256" key="9">
    <source>
        <dbReference type="PROSITE-ProRule" id="PRU00175"/>
    </source>
</evidence>
<comment type="catalytic activity">
    <reaction evidence="1">
        <text>S-ubiquitinyl-[E2 ubiquitin-conjugating enzyme]-L-cysteine + [acceptor protein]-L-lysine = [E2 ubiquitin-conjugating enzyme]-L-cysteine + N(6)-ubiquitinyl-[acceptor protein]-L-lysine.</text>
        <dbReference type="EC" id="2.3.2.27"/>
    </reaction>
</comment>
<dbReference type="GO" id="GO:0008270">
    <property type="term" value="F:zinc ion binding"/>
    <property type="evidence" value="ECO:0007669"/>
    <property type="project" value="UniProtKB-KW"/>
</dbReference>
<feature type="compositionally biased region" description="Low complexity" evidence="10">
    <location>
        <begin position="1692"/>
        <end position="1701"/>
    </location>
</feature>
<keyword evidence="8" id="KW-0804">Transcription</keyword>
<keyword evidence="13" id="KW-1185">Reference proteome</keyword>
<feature type="domain" description="RING-type" evidence="11">
    <location>
        <begin position="1467"/>
        <end position="1506"/>
    </location>
</feature>
<evidence type="ECO:0000256" key="5">
    <source>
        <dbReference type="ARBA" id="ARBA00022771"/>
    </source>
</evidence>
<evidence type="ECO:0000313" key="13">
    <source>
        <dbReference type="Proteomes" id="UP001333110"/>
    </source>
</evidence>
<dbReference type="GO" id="GO:0006513">
    <property type="term" value="P:protein monoubiquitination"/>
    <property type="evidence" value="ECO:0007669"/>
    <property type="project" value="TreeGrafter"/>
</dbReference>
<dbReference type="GO" id="GO:0061630">
    <property type="term" value="F:ubiquitin protein ligase activity"/>
    <property type="evidence" value="ECO:0007669"/>
    <property type="project" value="UniProtKB-EC"/>
</dbReference>
<keyword evidence="6" id="KW-0862">Zinc</keyword>
<organism evidence="12 13">
    <name type="scientific">Mycteria americana</name>
    <name type="common">Wood stork</name>
    <dbReference type="NCBI Taxonomy" id="33587"/>
    <lineage>
        <taxon>Eukaryota</taxon>
        <taxon>Metazoa</taxon>
        <taxon>Chordata</taxon>
        <taxon>Craniata</taxon>
        <taxon>Vertebrata</taxon>
        <taxon>Euteleostomi</taxon>
        <taxon>Archelosauria</taxon>
        <taxon>Archosauria</taxon>
        <taxon>Dinosauria</taxon>
        <taxon>Saurischia</taxon>
        <taxon>Theropoda</taxon>
        <taxon>Coelurosauria</taxon>
        <taxon>Aves</taxon>
        <taxon>Neognathae</taxon>
        <taxon>Neoaves</taxon>
        <taxon>Aequornithes</taxon>
        <taxon>Ciconiiformes</taxon>
        <taxon>Ciconiidae</taxon>
        <taxon>Mycteria</taxon>
    </lineage>
</organism>
<feature type="region of interest" description="Disordered" evidence="10">
    <location>
        <begin position="1173"/>
        <end position="1214"/>
    </location>
</feature>
<evidence type="ECO:0000256" key="3">
    <source>
        <dbReference type="ARBA" id="ARBA00022679"/>
    </source>
</evidence>
<sequence length="1812" mass="195227">MEQLILETISSYVKDKKAIRSVQCGFTKEKSCLTNLLTFYNHLTGLVDEGRTVDIVCLDFSKAFYNVSQNTLIDKLLMYGLDEQTGSILGPVLFNIFVDDLDDGAECTLGKLTDDTKLGGVADTPKGRAAIKRNINRLEKWANKNLKQFNMGKCKFWAPHYKRDIEVLERVQRRATKLVKGLEHKSDEERLRDLGLFSLEKRRLRGDLIALYNYLKGGSSYPITCGIIRVSPPPFGNDCLLQENKFWAPHYKRDIEVLEHVQRRATKLVKGLEHKSDEEWLRDLGLFSLEKRRLRGDLIALSNYLKGGCREVGVGLFSQEPEPFQGSLKDPALKNGNNAGRGMGQRATAFGSAGASEGEQLLTLRSPQPTTGWATATAMATETEWSCPICHDAQKGVAFVQPCQHQFCLGCILRWAKRTSNCPLCRGQMEKVKFSVRGGDDYLEHVITPPAQPSVASSQAGRAPGHPANSIPHRPAASPPSSPQGMPLLEEQGAAGTEARATVGGLLPEVWAALFQRHERLLYPALPWLRRELEAIYEEEWWLAMAAEKLILHALCCYGLDGAAVIQRMQPGLEEHTAALVNGLIDVIEHRCSEEAWWLLHFYTPVEEDDSPAAGPSPAASREGTPDASPASLRNPAGSDMEDHTGTSEAALGGGPGRPPSVPVPAEQEQPQEGPGEAAEPEPFQGSLKDPALKNGNNAGRGMGQRATAFGSAGASEGEQLLTLRSPQPTTGWATATAMATETEWSCPICHDAQKGVAFVQPCQHQFCLGCILRWAKRTSNCPLCRGQMEKVKFSVRGGDDYLEHVITPPAQPSVASSQAGRAPGHPANSIPHRPAASPPSSPQGMPLLEEQGAAGTEARATVGGLLPEVWAALFQRHERLLYPALPWLRRELEAIYEEEWWLAMAAEKLILHALCCYGLDGAAVIQRMQPGLEEHTAALVNGLIDVIEHRCSEEAWWLLHFYTPVEEDDSPAAGPSPAASREGTPDASPASLRNPAGSDVEDHTGTSEAALGGGPGRPPSVPVPAEQEQPQEGPGEAAEPEPFQGSLKDPALKNGNNAGRGMGQRATAFGSAGASEGEQLLTLRSPQPTTGWATATAMATETEWSCPICHDAQKGVAFVQPCQHQFCLGCILRWAKRTSNCPLCRGQMEKVKFSVRGGDDYLEHVITPPAQPSVASSQAGRAPGHPANSIPHRPAASPPSSPQGMPLLEEQGAAGTEARATVGGLLPEVWAALFQRHERLLYPALPWLRRELEAIYEEEWWLAMAAEKLILHALCCYGLDGAAVIQRMQPGLEEHTAALVNGLIDVIEHRCSEEAWWLLHFYTPVEEDDSPAAGPSPAASREGTPDASPASLRNPAGSDVEDHTGTSEAALGGGPGRPPSVPVPAEQEQPQEGPGEAAEPEPFQGSLKDPALKNGNNAGRGMGQRATAFGSAGASEGEQLLTLRSPQPTTGWATATAMATETEWSCPICHDAQKGVAFVQPCQHQFCLGCILRWAKRTSNCPLCRGQMEKVKFSVRGGDDYLEHVITPPAQPSVASSQAGRAPGHPANSIPHRPAASPPSSPQGMPLLEEQGAAGTEARATVGGLLPEVWAALFQRHERLLYPALPWLRRELEAIYEEEWWLAMAAEKLILHALCCYGLDGAAVIQRMQPGLEEHTAALVNGLIDVIEHRCSEEAWWLLHFYTPVEEDDSPAAGPSPAASREGTPDASPASLRNPAGSDVEDHTGTSEAALGGGPGRPPSVPDPAEQEQPQEGPGEAAVAGPSAQGCSRSPSAPGRGRNRSTGGPRRPPKRRAPGAQDAPQPCKRPPRRRH</sequence>
<evidence type="ECO:0000313" key="12">
    <source>
        <dbReference type="EMBL" id="KAK4815626.1"/>
    </source>
</evidence>
<feature type="region of interest" description="Disordered" evidence="10">
    <location>
        <begin position="1533"/>
        <end position="1574"/>
    </location>
</feature>
<name>A0AAN7S0Y9_MYCAM</name>
<keyword evidence="5 9" id="KW-0863">Zinc-finger</keyword>
<dbReference type="Pfam" id="PF13920">
    <property type="entry name" value="zf-C3HC4_3"/>
    <property type="match status" value="4"/>
</dbReference>
<comment type="caution">
    <text evidence="12">The sequence shown here is derived from an EMBL/GenBank/DDBJ whole genome shotgun (WGS) entry which is preliminary data.</text>
</comment>
<gene>
    <name evidence="12" type="ORF">QYF61_004841</name>
</gene>
<dbReference type="SUPFAM" id="SSF57850">
    <property type="entry name" value="RING/U-box"/>
    <property type="match status" value="4"/>
</dbReference>
<dbReference type="Proteomes" id="UP001333110">
    <property type="component" value="Unassembled WGS sequence"/>
</dbReference>
<dbReference type="PROSITE" id="PS00518">
    <property type="entry name" value="ZF_RING_1"/>
    <property type="match status" value="4"/>
</dbReference>